<feature type="transmembrane region" description="Helical" evidence="7">
    <location>
        <begin position="168"/>
        <end position="184"/>
    </location>
</feature>
<dbReference type="RefSeq" id="WP_187302951.1">
    <property type="nucleotide sequence ID" value="NZ_JACRYT010000007.1"/>
</dbReference>
<protein>
    <submittedName>
        <fullName evidence="8">Chromate transporter</fullName>
    </submittedName>
</protein>
<evidence type="ECO:0000256" key="4">
    <source>
        <dbReference type="ARBA" id="ARBA00022692"/>
    </source>
</evidence>
<keyword evidence="6 7" id="KW-0472">Membrane</keyword>
<dbReference type="PANTHER" id="PTHR43663">
    <property type="entry name" value="CHROMATE TRANSPORT PROTEIN-RELATED"/>
    <property type="match status" value="1"/>
</dbReference>
<evidence type="ECO:0000256" key="3">
    <source>
        <dbReference type="ARBA" id="ARBA00022475"/>
    </source>
</evidence>
<evidence type="ECO:0000256" key="2">
    <source>
        <dbReference type="ARBA" id="ARBA00005262"/>
    </source>
</evidence>
<accession>A0A923NMR8</accession>
<organism evidence="8 9">
    <name type="scientific">Zhenpiania hominis</name>
    <dbReference type="NCBI Taxonomy" id="2763644"/>
    <lineage>
        <taxon>Bacteria</taxon>
        <taxon>Bacillati</taxon>
        <taxon>Bacillota</taxon>
        <taxon>Clostridia</taxon>
        <taxon>Peptostreptococcales</taxon>
        <taxon>Anaerovoracaceae</taxon>
        <taxon>Zhenpiania</taxon>
    </lineage>
</organism>
<dbReference type="Pfam" id="PF02417">
    <property type="entry name" value="Chromate_transp"/>
    <property type="match status" value="1"/>
</dbReference>
<comment type="caution">
    <text evidence="8">The sequence shown here is derived from an EMBL/GenBank/DDBJ whole genome shotgun (WGS) entry which is preliminary data.</text>
</comment>
<sequence>MFELFIAFLKIGSFSVGGGYAMLPIIYQAVEKFGIMTREDFSNLVAISQITPGPVSINTATYAGFEAYGWPGAFLISLAVCLPCAVFTYVAVTILKKNESALAMDMVLHKMKIAGLALIAISGLFLAEGSIYTGSGWSGNFLSQIDPVQTGLCFLTICLYYKTKLGPILLTLLMAALSILIGMIP</sequence>
<dbReference type="InterPro" id="IPR052518">
    <property type="entry name" value="CHR_Transporter"/>
</dbReference>
<evidence type="ECO:0000313" key="8">
    <source>
        <dbReference type="EMBL" id="MBC6679849.1"/>
    </source>
</evidence>
<dbReference type="GO" id="GO:0015109">
    <property type="term" value="F:chromate transmembrane transporter activity"/>
    <property type="evidence" value="ECO:0007669"/>
    <property type="project" value="InterPro"/>
</dbReference>
<keyword evidence="5 7" id="KW-1133">Transmembrane helix</keyword>
<comment type="similarity">
    <text evidence="2">Belongs to the chromate ion transporter (CHR) (TC 2.A.51) family.</text>
</comment>
<dbReference type="InterPro" id="IPR003370">
    <property type="entry name" value="Chromate_transpt"/>
</dbReference>
<dbReference type="EMBL" id="JACRYT010000007">
    <property type="protein sequence ID" value="MBC6679849.1"/>
    <property type="molecule type" value="Genomic_DNA"/>
</dbReference>
<dbReference type="GO" id="GO:0005886">
    <property type="term" value="C:plasma membrane"/>
    <property type="evidence" value="ECO:0007669"/>
    <property type="project" value="UniProtKB-SubCell"/>
</dbReference>
<evidence type="ECO:0000256" key="1">
    <source>
        <dbReference type="ARBA" id="ARBA00004651"/>
    </source>
</evidence>
<evidence type="ECO:0000256" key="6">
    <source>
        <dbReference type="ARBA" id="ARBA00023136"/>
    </source>
</evidence>
<keyword evidence="4 7" id="KW-0812">Transmembrane</keyword>
<gene>
    <name evidence="8" type="ORF">H9L42_08405</name>
</gene>
<proteinExistence type="inferred from homology"/>
<dbReference type="AlphaFoldDB" id="A0A923NMR8"/>
<feature type="transmembrane region" description="Helical" evidence="7">
    <location>
        <begin position="113"/>
        <end position="135"/>
    </location>
</feature>
<comment type="subcellular location">
    <subcellularLocation>
        <location evidence="1">Cell membrane</location>
        <topology evidence="1">Multi-pass membrane protein</topology>
    </subcellularLocation>
</comment>
<evidence type="ECO:0000256" key="7">
    <source>
        <dbReference type="SAM" id="Phobius"/>
    </source>
</evidence>
<feature type="transmembrane region" description="Helical" evidence="7">
    <location>
        <begin position="7"/>
        <end position="27"/>
    </location>
</feature>
<feature type="transmembrane region" description="Helical" evidence="7">
    <location>
        <begin position="68"/>
        <end position="92"/>
    </location>
</feature>
<keyword evidence="3" id="KW-1003">Cell membrane</keyword>
<evidence type="ECO:0000256" key="5">
    <source>
        <dbReference type="ARBA" id="ARBA00022989"/>
    </source>
</evidence>
<reference evidence="8" key="1">
    <citation type="submission" date="2020-08" db="EMBL/GenBank/DDBJ databases">
        <title>Genome public.</title>
        <authorList>
            <person name="Liu C."/>
            <person name="Sun Q."/>
        </authorList>
    </citation>
    <scope>NUCLEOTIDE SEQUENCE</scope>
    <source>
        <strain evidence="8">BX12</strain>
    </source>
</reference>
<dbReference type="PANTHER" id="PTHR43663:SF1">
    <property type="entry name" value="CHROMATE TRANSPORTER"/>
    <property type="match status" value="1"/>
</dbReference>
<name>A0A923NMR8_9FIRM</name>
<evidence type="ECO:0000313" key="9">
    <source>
        <dbReference type="Proteomes" id="UP000602647"/>
    </source>
</evidence>
<keyword evidence="9" id="KW-1185">Reference proteome</keyword>
<dbReference type="Proteomes" id="UP000602647">
    <property type="component" value="Unassembled WGS sequence"/>
</dbReference>